<dbReference type="Pfam" id="PF02518">
    <property type="entry name" value="HATPase_c"/>
    <property type="match status" value="1"/>
</dbReference>
<dbReference type="SMART" id="SM00387">
    <property type="entry name" value="HATPase_c"/>
    <property type="match status" value="1"/>
</dbReference>
<keyword evidence="5 8" id="KW-0812">Transmembrane</keyword>
<keyword evidence="11" id="KW-1185">Reference proteome</keyword>
<evidence type="ECO:0000256" key="1">
    <source>
        <dbReference type="ARBA" id="ARBA00000085"/>
    </source>
</evidence>
<feature type="transmembrane region" description="Helical" evidence="8">
    <location>
        <begin position="12"/>
        <end position="31"/>
    </location>
</feature>
<dbReference type="EMBL" id="JAUKPO010000019">
    <property type="protein sequence ID" value="MDO1449426.1"/>
    <property type="molecule type" value="Genomic_DNA"/>
</dbReference>
<dbReference type="InterPro" id="IPR005467">
    <property type="entry name" value="His_kinase_dom"/>
</dbReference>
<dbReference type="InterPro" id="IPR003594">
    <property type="entry name" value="HATPase_dom"/>
</dbReference>
<dbReference type="InterPro" id="IPR050428">
    <property type="entry name" value="TCS_sensor_his_kinase"/>
</dbReference>
<dbReference type="SMART" id="SM00388">
    <property type="entry name" value="HisKA"/>
    <property type="match status" value="1"/>
</dbReference>
<keyword evidence="6 10" id="KW-0418">Kinase</keyword>
<keyword evidence="8" id="KW-0472">Membrane</keyword>
<dbReference type="PROSITE" id="PS50109">
    <property type="entry name" value="HIS_KIN"/>
    <property type="match status" value="1"/>
</dbReference>
<evidence type="ECO:0000256" key="2">
    <source>
        <dbReference type="ARBA" id="ARBA00012438"/>
    </source>
</evidence>
<feature type="transmembrane region" description="Helical" evidence="8">
    <location>
        <begin position="135"/>
        <end position="153"/>
    </location>
</feature>
<feature type="domain" description="Histidine kinase" evidence="9">
    <location>
        <begin position="220"/>
        <end position="420"/>
    </location>
</feature>
<dbReference type="EC" id="2.7.13.3" evidence="2"/>
<dbReference type="InterPro" id="IPR003661">
    <property type="entry name" value="HisK_dim/P_dom"/>
</dbReference>
<dbReference type="PANTHER" id="PTHR45436:SF5">
    <property type="entry name" value="SENSOR HISTIDINE KINASE TRCS"/>
    <property type="match status" value="1"/>
</dbReference>
<sequence length="420" mass="48393">MKLSSYTTTYFSLALLGIISIWSVLFYLAIIDEVYDSIDDGLENSKILILRRASQDAAVLQKTEFGESNYRIQPVSKQAALAATDQYQDTLLFMVNENDYEPVRMLKTFFHQQDHYYQLTIITSFVESDDLIEDLFYYLFWLYAVMVVCVVFINQSLLQRIWRPFYKLLDTLKEYRLDKPVPLAFQASKIDEFNDLQESVSKLLQNNLQVYQSQKQFIENASHELQTPVAISLNKLELLAEKSELTEEQAMLMESVIGNLEKLTRLNKSLLLLSKIENKQFTQEQDIQVNAVVTKLLAEFAEQAQFKEVTLHLETKGELHQRMNKDLLEMMLSNLLKNAIIHNVKNGFVTVVIHPNQIAIHNSGPAQALDPDKVFKRFYKASASSQSTGLGLSIVKAIADLYGLKLSYQYEQHHRISIDF</sequence>
<gene>
    <name evidence="10" type="ORF">Q0590_24335</name>
</gene>
<protein>
    <recommendedName>
        <fullName evidence="2">histidine kinase</fullName>
        <ecNumber evidence="2">2.7.13.3</ecNumber>
    </recommendedName>
</protein>
<dbReference type="Gene3D" id="3.30.565.10">
    <property type="entry name" value="Histidine kinase-like ATPase, C-terminal domain"/>
    <property type="match status" value="1"/>
</dbReference>
<evidence type="ECO:0000256" key="7">
    <source>
        <dbReference type="ARBA" id="ARBA00022989"/>
    </source>
</evidence>
<name>A0ABT8RCJ7_9BACT</name>
<dbReference type="SUPFAM" id="SSF55874">
    <property type="entry name" value="ATPase domain of HSP90 chaperone/DNA topoisomerase II/histidine kinase"/>
    <property type="match status" value="1"/>
</dbReference>
<dbReference type="RefSeq" id="WP_302040229.1">
    <property type="nucleotide sequence ID" value="NZ_JAUKPO010000019.1"/>
</dbReference>
<dbReference type="Pfam" id="PF00512">
    <property type="entry name" value="HisKA"/>
    <property type="match status" value="1"/>
</dbReference>
<dbReference type="InterPro" id="IPR036890">
    <property type="entry name" value="HATPase_C_sf"/>
</dbReference>
<evidence type="ECO:0000256" key="5">
    <source>
        <dbReference type="ARBA" id="ARBA00022692"/>
    </source>
</evidence>
<dbReference type="SUPFAM" id="SSF47384">
    <property type="entry name" value="Homodimeric domain of signal transducing histidine kinase"/>
    <property type="match status" value="1"/>
</dbReference>
<evidence type="ECO:0000256" key="3">
    <source>
        <dbReference type="ARBA" id="ARBA00022553"/>
    </source>
</evidence>
<evidence type="ECO:0000313" key="10">
    <source>
        <dbReference type="EMBL" id="MDO1449426.1"/>
    </source>
</evidence>
<keyword evidence="3" id="KW-0597">Phosphoprotein</keyword>
<evidence type="ECO:0000259" key="9">
    <source>
        <dbReference type="PROSITE" id="PS50109"/>
    </source>
</evidence>
<evidence type="ECO:0000256" key="8">
    <source>
        <dbReference type="SAM" id="Phobius"/>
    </source>
</evidence>
<evidence type="ECO:0000256" key="6">
    <source>
        <dbReference type="ARBA" id="ARBA00022777"/>
    </source>
</evidence>
<proteinExistence type="predicted"/>
<dbReference type="Gene3D" id="1.10.287.130">
    <property type="match status" value="1"/>
</dbReference>
<accession>A0ABT8RCJ7</accession>
<evidence type="ECO:0000313" key="11">
    <source>
        <dbReference type="Proteomes" id="UP001168528"/>
    </source>
</evidence>
<dbReference type="CDD" id="cd00082">
    <property type="entry name" value="HisKA"/>
    <property type="match status" value="1"/>
</dbReference>
<organism evidence="10 11">
    <name type="scientific">Rhodocytophaga aerolata</name>
    <dbReference type="NCBI Taxonomy" id="455078"/>
    <lineage>
        <taxon>Bacteria</taxon>
        <taxon>Pseudomonadati</taxon>
        <taxon>Bacteroidota</taxon>
        <taxon>Cytophagia</taxon>
        <taxon>Cytophagales</taxon>
        <taxon>Rhodocytophagaceae</taxon>
        <taxon>Rhodocytophaga</taxon>
    </lineage>
</organism>
<dbReference type="InterPro" id="IPR036097">
    <property type="entry name" value="HisK_dim/P_sf"/>
</dbReference>
<evidence type="ECO:0000256" key="4">
    <source>
        <dbReference type="ARBA" id="ARBA00022679"/>
    </source>
</evidence>
<comment type="catalytic activity">
    <reaction evidence="1">
        <text>ATP + protein L-histidine = ADP + protein N-phospho-L-histidine.</text>
        <dbReference type="EC" id="2.7.13.3"/>
    </reaction>
</comment>
<comment type="caution">
    <text evidence="10">The sequence shown here is derived from an EMBL/GenBank/DDBJ whole genome shotgun (WGS) entry which is preliminary data.</text>
</comment>
<dbReference type="GO" id="GO:0016301">
    <property type="term" value="F:kinase activity"/>
    <property type="evidence" value="ECO:0007669"/>
    <property type="project" value="UniProtKB-KW"/>
</dbReference>
<reference evidence="10" key="1">
    <citation type="submission" date="2023-07" db="EMBL/GenBank/DDBJ databases">
        <title>The genome sequence of Rhodocytophaga aerolata KACC 12507.</title>
        <authorList>
            <person name="Zhang X."/>
        </authorList>
    </citation>
    <scope>NUCLEOTIDE SEQUENCE</scope>
    <source>
        <strain evidence="10">KACC 12507</strain>
    </source>
</reference>
<keyword evidence="4" id="KW-0808">Transferase</keyword>
<dbReference type="PANTHER" id="PTHR45436">
    <property type="entry name" value="SENSOR HISTIDINE KINASE YKOH"/>
    <property type="match status" value="1"/>
</dbReference>
<keyword evidence="7 8" id="KW-1133">Transmembrane helix</keyword>
<dbReference type="Proteomes" id="UP001168528">
    <property type="component" value="Unassembled WGS sequence"/>
</dbReference>